<dbReference type="EMBL" id="LPXO01000006">
    <property type="protein sequence ID" value="KUF10656.1"/>
    <property type="molecule type" value="Genomic_DNA"/>
</dbReference>
<keyword evidence="1" id="KW-0812">Transmembrane</keyword>
<evidence type="ECO:0000256" key="1">
    <source>
        <dbReference type="SAM" id="Phobius"/>
    </source>
</evidence>
<proteinExistence type="predicted"/>
<gene>
    <name evidence="2" type="ORF">AVJ23_12350</name>
</gene>
<keyword evidence="3" id="KW-1185">Reference proteome</keyword>
<reference evidence="2 3" key="1">
    <citation type="submission" date="2015-12" db="EMBL/GenBank/DDBJ databases">
        <authorList>
            <person name="Shamseldin A."/>
            <person name="Moawad H."/>
            <person name="Abd El-Rahim W.M."/>
            <person name="Sadowsky M.J."/>
        </authorList>
    </citation>
    <scope>NUCLEOTIDE SEQUENCE [LARGE SCALE GENOMIC DNA]</scope>
    <source>
        <strain evidence="2 3">SJ5A-1</strain>
    </source>
</reference>
<dbReference type="Proteomes" id="UP000054396">
    <property type="component" value="Unassembled WGS sequence"/>
</dbReference>
<feature type="transmembrane region" description="Helical" evidence="1">
    <location>
        <begin position="12"/>
        <end position="33"/>
    </location>
</feature>
<evidence type="ECO:0000313" key="2">
    <source>
        <dbReference type="EMBL" id="KUF10656.1"/>
    </source>
</evidence>
<dbReference type="Pfam" id="PF06835">
    <property type="entry name" value="LptC"/>
    <property type="match status" value="1"/>
</dbReference>
<dbReference type="OrthoDB" id="7871110at2"/>
<sequence length="205" mass="21794">MARADGWYSQVIAWLKILLPLVALALLSTIFLLSRSADPVSSVPFADALEQGEIERENVTAPYYAGTTARGDILTMTARSARPEGAGRILAETLEARLQLADGSEIRLDAGSATLRDEDRRARLEGGVQVASSNGYTLTTDVLITGLDAVEAESEGPVAGEGPAGTLEAGKMRIVPSESGEDVQMLFTDGVKMVYQPRKEKDAAP</sequence>
<keyword evidence="1" id="KW-1133">Transmembrane helix</keyword>
<name>A0A0W7WJ52_9RHOB</name>
<evidence type="ECO:0000313" key="3">
    <source>
        <dbReference type="Proteomes" id="UP000054396"/>
    </source>
</evidence>
<accession>A0A0W7WJ52</accession>
<dbReference type="Gene3D" id="2.60.450.10">
    <property type="entry name" value="Lipopolysaccharide (LPS) transport protein A like domain"/>
    <property type="match status" value="1"/>
</dbReference>
<keyword evidence="1" id="KW-0472">Membrane</keyword>
<organism evidence="2 3">
    <name type="scientific">Pseudoponticoccus marisrubri</name>
    <dbReference type="NCBI Taxonomy" id="1685382"/>
    <lineage>
        <taxon>Bacteria</taxon>
        <taxon>Pseudomonadati</taxon>
        <taxon>Pseudomonadota</taxon>
        <taxon>Alphaproteobacteria</taxon>
        <taxon>Rhodobacterales</taxon>
        <taxon>Roseobacteraceae</taxon>
        <taxon>Pseudoponticoccus</taxon>
    </lineage>
</organism>
<dbReference type="AlphaFoldDB" id="A0A0W7WJ52"/>
<comment type="caution">
    <text evidence="2">The sequence shown here is derived from an EMBL/GenBank/DDBJ whole genome shotgun (WGS) entry which is preliminary data.</text>
</comment>
<dbReference type="RefSeq" id="WP_058862495.1">
    <property type="nucleotide sequence ID" value="NZ_LPXO01000006.1"/>
</dbReference>
<dbReference type="InterPro" id="IPR010664">
    <property type="entry name" value="LipoPS_assembly_LptC-rel"/>
</dbReference>
<protein>
    <recommendedName>
        <fullName evidence="4">LPS export ABC transporter periplasmic protein LptC</fullName>
    </recommendedName>
</protein>
<evidence type="ECO:0008006" key="4">
    <source>
        <dbReference type="Google" id="ProtNLM"/>
    </source>
</evidence>
<dbReference type="STRING" id="1685382.AVJ23_12350"/>